<feature type="domain" description="HYR" evidence="3">
    <location>
        <begin position="657"/>
        <end position="736"/>
    </location>
</feature>
<dbReference type="InterPro" id="IPR003410">
    <property type="entry name" value="HYR_dom"/>
</dbReference>
<dbReference type="PROSITE" id="PS50825">
    <property type="entry name" value="HYR"/>
    <property type="match status" value="4"/>
</dbReference>
<evidence type="ECO:0000256" key="1">
    <source>
        <dbReference type="ARBA" id="ARBA00022737"/>
    </source>
</evidence>
<dbReference type="RefSeq" id="WP_183947081.1">
    <property type="nucleotide sequence ID" value="NZ_JACHHX010000002.1"/>
</dbReference>
<dbReference type="PANTHER" id="PTHR24273:SF32">
    <property type="entry name" value="HYALIN"/>
    <property type="match status" value="1"/>
</dbReference>
<organism evidence="4 5">
    <name type="scientific">Rehaibacterium terrae</name>
    <dbReference type="NCBI Taxonomy" id="1341696"/>
    <lineage>
        <taxon>Bacteria</taxon>
        <taxon>Pseudomonadati</taxon>
        <taxon>Pseudomonadota</taxon>
        <taxon>Gammaproteobacteria</taxon>
        <taxon>Lysobacterales</taxon>
        <taxon>Lysobacteraceae</taxon>
        <taxon>Rehaibacterium</taxon>
    </lineage>
</organism>
<feature type="signal peptide" evidence="2">
    <location>
        <begin position="1"/>
        <end position="30"/>
    </location>
</feature>
<keyword evidence="1" id="KW-0677">Repeat</keyword>
<proteinExistence type="predicted"/>
<gene>
    <name evidence="4" type="ORF">HNQ58_000374</name>
</gene>
<dbReference type="EMBL" id="JACHHX010000002">
    <property type="protein sequence ID" value="MBB5014500.1"/>
    <property type="molecule type" value="Genomic_DNA"/>
</dbReference>
<evidence type="ECO:0000313" key="5">
    <source>
        <dbReference type="Proteomes" id="UP000519004"/>
    </source>
</evidence>
<evidence type="ECO:0000259" key="3">
    <source>
        <dbReference type="PROSITE" id="PS50825"/>
    </source>
</evidence>
<dbReference type="Pfam" id="PF02494">
    <property type="entry name" value="HYR"/>
    <property type="match status" value="5"/>
</dbReference>
<reference evidence="4 5" key="1">
    <citation type="submission" date="2020-08" db="EMBL/GenBank/DDBJ databases">
        <title>Genomic Encyclopedia of Type Strains, Phase IV (KMG-IV): sequencing the most valuable type-strain genomes for metagenomic binning, comparative biology and taxonomic classification.</title>
        <authorList>
            <person name="Goeker M."/>
        </authorList>
    </citation>
    <scope>NUCLEOTIDE SEQUENCE [LARGE SCALE GENOMIC DNA]</scope>
    <source>
        <strain evidence="4 5">DSM 25897</strain>
    </source>
</reference>
<feature type="domain" description="HYR" evidence="3">
    <location>
        <begin position="328"/>
        <end position="413"/>
    </location>
</feature>
<evidence type="ECO:0000256" key="2">
    <source>
        <dbReference type="SAM" id="SignalP"/>
    </source>
</evidence>
<keyword evidence="5" id="KW-1185">Reference proteome</keyword>
<protein>
    <recommendedName>
        <fullName evidence="3">HYR domain-containing protein</fullName>
    </recommendedName>
</protein>
<feature type="domain" description="HYR" evidence="3">
    <location>
        <begin position="573"/>
        <end position="656"/>
    </location>
</feature>
<sequence length="847" mass="85661">MKRSIATAHRRWPAWLLLLAASAFSTPAFAQAGTCNGNPTARINPATQTVPERTHGQPTLVTLNGSGSTPSANLGFSWVQTAGTPVTLNNPNTATPTFSAPDVGPGGETLTFRLTVNCGTRTDTATTHINITDVVLNLPPTAVAVAVPDSVDEGEVVILDGSGSSDPDGDPLTYAWTQILGTPVVIQNANSAIAGFTAPDVGMAGETLQFRLTVSDGTLTGIDDVEVNVVWVNAPPVAIAVCPDSVAEGQQATLDGSLSYDLDDGIASYAWNQLNGPPLVVNISDDPAQFVFVAPQLGYQQLGLLPFELTVTDFQGAFTTDECEVQILDITPPAIAVPADITAEATSAAGASVGFSVTAQDAVDDAEPYEIGASGCAPPSGSVFPLGETTVACGAEDSAGNQASASFKVTVVDTTPPAIDVPDPITAEATSASGAEVSFAVSATDLVSGNVPVDCLPPSGSTFPLGTTTVECSASDAAGNGADASFDVTVVDTTPPVIDPMDDILGVEATGPAGAVVHYTAPATSDIVDGAGVATCLPASGSTFALGSTVVTCTASDAAGNAASPVSFNVQVVDTTPPVIDPMADILGVEATGPDGAVVHYTAPATSDIVDGAGVATCLPASGSTFALGSTVVTCTASDAAGNAASPVSFNVQVVDTTPPVIDPVADIAVVSESGSQAVVEYATPNAIDLVDGPVPVSCSPSSGSSFGMGDTTVTCQAEDSRGNQASRSFTVTVSYHFAGFFKPVENGKTNAVKAGSAIPLKFSLGGNQGLDIFAPGHPRSTVMACTGSTGEEVAETVTAGNSSLNYDATLDQYVYVWKSERSWRGCRLLTVKLKDGSVHTAMFEFR</sequence>
<feature type="chain" id="PRO_5031238620" description="HYR domain-containing protein" evidence="2">
    <location>
        <begin position="31"/>
        <end position="847"/>
    </location>
</feature>
<dbReference type="AlphaFoldDB" id="A0A7W7V770"/>
<dbReference type="Gene3D" id="2.60.40.10">
    <property type="entry name" value="Immunoglobulins"/>
    <property type="match status" value="3"/>
</dbReference>
<evidence type="ECO:0000313" key="4">
    <source>
        <dbReference type="EMBL" id="MBB5014500.1"/>
    </source>
</evidence>
<dbReference type="Proteomes" id="UP000519004">
    <property type="component" value="Unassembled WGS sequence"/>
</dbReference>
<dbReference type="InterPro" id="IPR013783">
    <property type="entry name" value="Ig-like_fold"/>
</dbReference>
<name>A0A7W7V770_9GAMM</name>
<feature type="domain" description="HYR" evidence="3">
    <location>
        <begin position="414"/>
        <end position="492"/>
    </location>
</feature>
<dbReference type="NCBIfam" id="NF038114">
    <property type="entry name" value="rightmost"/>
    <property type="match status" value="1"/>
</dbReference>
<accession>A0A7W7V770</accession>
<keyword evidence="2" id="KW-0732">Signal</keyword>
<dbReference type="Pfam" id="PF22352">
    <property type="entry name" value="K319L-like_PKD"/>
    <property type="match status" value="3"/>
</dbReference>
<comment type="caution">
    <text evidence="4">The sequence shown here is derived from an EMBL/GenBank/DDBJ whole genome shotgun (WGS) entry which is preliminary data.</text>
</comment>
<dbReference type="PANTHER" id="PTHR24273">
    <property type="entry name" value="FI04643P-RELATED"/>
    <property type="match status" value="1"/>
</dbReference>